<keyword evidence="2" id="KW-0472">Membrane</keyword>
<accession>A0A3N4ZPF7</accession>
<sequence>MLMSELMEQELLGGATSVAGWDTDPGPNTENLDVDVLGSQLLQLGDVSLPVDEFMDLGQLGALASTSEAGSPVDGRAATGVIGPDGGVTIDGTAEGDWGTTTLDLLALADATGASGITDLAVDQLDLQLGAVGSEVIAEDGVFLDPDGGVTGPGQYVLGDASLLMHSPVIEDAAAQIYDLGGQVDTAVEDLVDEVFSVTDLVAALDIPGLPAPDCSVDSNMQDTIVNAVVGEPLTSANQLVTIDFSTGQAEIHLEHLVEGNDPWAGGDDAGMNGLAPNYEVIDDQTYPQIAEGVHELMEEAVQIMATAVEESLDAVTISCEWYQEGPLPGDVVDVSWTVNLADAASGNLAPVEQNCSGVTATLLCTTLATTINTGGALLSPVFATVYDFLISDEGAQVFELLITDIKTGLVTETVGTALSPVFDVITQFISLQINHQETATCTTGTGDEALASLEVSALWLGLVQGDLGSIGLGNSGVRIDACGTAAIEPTISVDPTEVAPGECTVVSGEGYTPDSTVTVQLTDADGNPIGESIEAETDDTGAFTADLCAPDDTAPGEHTVIGTDDTTGTPAETPLAVTPSAIEPTISVDPTEVAPGECTVVSGEGYTPNSTVTVQLTDADGNFVGDLITAPTDAAGAFTVDLCVPEDAEPGDFTVVGTDDTTGTPAETPLTVTPADEIDPALSVDPSEVAPGESTDVTGEGYTPDSTVTVQLVDADGNSVGDPIEDVPTDADGMFTTPLTVPEDAEPGDFTVVGTDDTTGTPAEAALAVTDGDGGPSISVDPTEVVPGECTVVSGEGYTPNSTVTVQLTDVDGNPVGESIEAETDDTGAFTVDLCVPEDAEPGDHTVIGTDDETDESAETPLVVNPADEIDPTIVADPDTVAPGDTTDIIGDGYTPDSTVSVQLVDPDGNPVGDPVTATTDETGSFVLPAVIMDETEPGEYTVIGTDDETGTPAETPLTVTPVDGIDPTLSVDPSEVAPGECTVVSGEGYTPDSTVTVQLVDVDGNPVGESIEAETDDTGAFTVDLCVPEDAEPGDGAVIGTDDTTGTPAEAPLTVTDGDGGGPGDIDPTLTADPSMVAPGEATELTGEGYTPDSSATVQLVDADDNPVGDPIEDVPTDEDGMFTMPLLVPEDAELGDHLVIGIDDTTDTPAEAPLMVHDGHHGGGHACDNPALFATTEVVTVGDDVLVTGMGFEAGAEVEVQLHGPDGEPLGDPVMVTVNEQCGFQVTITVPEGSDPGLHEIIATPEDGGDGASVPIAVCGPEGVARALDAWFEHETVEPGDSQTFYASGFEPGEVVVGLIHSSPVALQGTAADEDGVVSWTFMVPADFTPGPHVGIATSTVHGDHAVAGFDVVVYDDNGDGNGSGDGENGHGKGHGKGHGHGHGHGYGNGSGASGNGDGGGHLAATGADASMLAAMSFLLLAAGAVLIRRRQVMSR</sequence>
<protein>
    <recommendedName>
        <fullName evidence="5">LPXTG-motif cell wall-anchored protein</fullName>
    </recommendedName>
</protein>
<organism evidence="3 4">
    <name type="scientific">Myceligenerans xiligouense</name>
    <dbReference type="NCBI Taxonomy" id="253184"/>
    <lineage>
        <taxon>Bacteria</taxon>
        <taxon>Bacillati</taxon>
        <taxon>Actinomycetota</taxon>
        <taxon>Actinomycetes</taxon>
        <taxon>Micrococcales</taxon>
        <taxon>Promicromonosporaceae</taxon>
        <taxon>Myceligenerans</taxon>
    </lineage>
</organism>
<feature type="compositionally biased region" description="Low complexity" evidence="1">
    <location>
        <begin position="656"/>
        <end position="665"/>
    </location>
</feature>
<dbReference type="InterPro" id="IPR047900">
    <property type="entry name" value="Choice_anch_G"/>
</dbReference>
<feature type="region of interest" description="Disordered" evidence="1">
    <location>
        <begin position="1362"/>
        <end position="1396"/>
    </location>
</feature>
<feature type="region of interest" description="Disordered" evidence="1">
    <location>
        <begin position="1041"/>
        <end position="1064"/>
    </location>
</feature>
<proteinExistence type="predicted"/>
<evidence type="ECO:0000313" key="3">
    <source>
        <dbReference type="EMBL" id="RPF22835.1"/>
    </source>
</evidence>
<comment type="caution">
    <text evidence="3">The sequence shown here is derived from an EMBL/GenBank/DDBJ whole genome shotgun (WGS) entry which is preliminary data.</text>
</comment>
<keyword evidence="4" id="KW-1185">Reference proteome</keyword>
<feature type="transmembrane region" description="Helical" evidence="2">
    <location>
        <begin position="1413"/>
        <end position="1431"/>
    </location>
</feature>
<evidence type="ECO:0000256" key="2">
    <source>
        <dbReference type="SAM" id="Phobius"/>
    </source>
</evidence>
<evidence type="ECO:0000313" key="4">
    <source>
        <dbReference type="Proteomes" id="UP000280501"/>
    </source>
</evidence>
<evidence type="ECO:0008006" key="5">
    <source>
        <dbReference type="Google" id="ProtNLM"/>
    </source>
</evidence>
<keyword evidence="2" id="KW-0812">Transmembrane</keyword>
<dbReference type="EMBL" id="RKQZ01000001">
    <property type="protein sequence ID" value="RPF22835.1"/>
    <property type="molecule type" value="Genomic_DNA"/>
</dbReference>
<feature type="compositionally biased region" description="Basic residues" evidence="1">
    <location>
        <begin position="1375"/>
        <end position="1387"/>
    </location>
</feature>
<name>A0A3N4ZPF7_9MICO</name>
<reference evidence="3 4" key="1">
    <citation type="submission" date="2018-11" db="EMBL/GenBank/DDBJ databases">
        <title>Sequencing the genomes of 1000 actinobacteria strains.</title>
        <authorList>
            <person name="Klenk H.-P."/>
        </authorList>
    </citation>
    <scope>NUCLEOTIDE SEQUENCE [LARGE SCALE GENOMIC DNA]</scope>
    <source>
        <strain evidence="3 4">DSM 15700</strain>
    </source>
</reference>
<keyword evidence="2" id="KW-1133">Transmembrane helix</keyword>
<feature type="region of interest" description="Disordered" evidence="1">
    <location>
        <begin position="656"/>
        <end position="705"/>
    </location>
</feature>
<dbReference type="Proteomes" id="UP000280501">
    <property type="component" value="Unassembled WGS sequence"/>
</dbReference>
<dbReference type="Gene3D" id="2.60.40.230">
    <property type="entry name" value="Neocarzinostatin-like"/>
    <property type="match status" value="1"/>
</dbReference>
<dbReference type="NCBIfam" id="NF033766">
    <property type="entry name" value="choice_anch_G"/>
    <property type="match status" value="1"/>
</dbReference>
<gene>
    <name evidence="3" type="ORF">EDD34_3510</name>
</gene>
<evidence type="ECO:0000256" key="1">
    <source>
        <dbReference type="SAM" id="MobiDB-lite"/>
    </source>
</evidence>